<name>A0A2G1XJA5_STRCJ</name>
<evidence type="ECO:0000313" key="2">
    <source>
        <dbReference type="EMBL" id="PHQ51332.1"/>
    </source>
</evidence>
<gene>
    <name evidence="2" type="ORF">BLA24_14235</name>
</gene>
<feature type="domain" description="Putative restriction endonuclease" evidence="1">
    <location>
        <begin position="33"/>
        <end position="175"/>
    </location>
</feature>
<dbReference type="PANTHER" id="PTHR35400">
    <property type="entry name" value="SLR1083 PROTEIN"/>
    <property type="match status" value="1"/>
</dbReference>
<dbReference type="CDD" id="cd06260">
    <property type="entry name" value="DUF820-like"/>
    <property type="match status" value="1"/>
</dbReference>
<dbReference type="InterPro" id="IPR011335">
    <property type="entry name" value="Restrct_endonuc-II-like"/>
</dbReference>
<dbReference type="EMBL" id="NHZO01000147">
    <property type="protein sequence ID" value="PHQ51332.1"/>
    <property type="molecule type" value="Genomic_DNA"/>
</dbReference>
<dbReference type="Pfam" id="PF05685">
    <property type="entry name" value="Uma2"/>
    <property type="match status" value="1"/>
</dbReference>
<sequence>MAIGRPGQPATADNWMFPPGDGWTFDQVKELELPWDWELVDGAIVVRGQTKLWHDIVRDNLHRQLQLAAPSPYGVNVERCVMLTEDNVRKPDVVVYDTTNLDIFTAECTPASEVKLAVEVVSPGSRSDDRFRKPALFAEANVPCYWRIELEQDRRLAVHEFWLPVGEQSYIPAPLHPVHREKLVTDLPFSLEIDLTALLKL</sequence>
<keyword evidence="3" id="KW-1185">Reference proteome</keyword>
<dbReference type="InterPro" id="IPR008538">
    <property type="entry name" value="Uma2"/>
</dbReference>
<dbReference type="AlphaFoldDB" id="A0A2G1XJA5"/>
<evidence type="ECO:0000313" key="3">
    <source>
        <dbReference type="Proteomes" id="UP000222531"/>
    </source>
</evidence>
<evidence type="ECO:0000259" key="1">
    <source>
        <dbReference type="Pfam" id="PF05685"/>
    </source>
</evidence>
<comment type="caution">
    <text evidence="2">The sequence shown here is derived from an EMBL/GenBank/DDBJ whole genome shotgun (WGS) entry which is preliminary data.</text>
</comment>
<dbReference type="OrthoDB" id="5524117at2"/>
<proteinExistence type="predicted"/>
<protein>
    <recommendedName>
        <fullName evidence="1">Putative restriction endonuclease domain-containing protein</fullName>
    </recommendedName>
</protein>
<dbReference type="Gene3D" id="3.90.1570.10">
    <property type="entry name" value="tt1808, chain A"/>
    <property type="match status" value="1"/>
</dbReference>
<dbReference type="Proteomes" id="UP000222531">
    <property type="component" value="Unassembled WGS sequence"/>
</dbReference>
<dbReference type="InterPro" id="IPR012296">
    <property type="entry name" value="Nuclease_put_TT1808"/>
</dbReference>
<dbReference type="PANTHER" id="PTHR35400:SF3">
    <property type="entry name" value="SLL1072 PROTEIN"/>
    <property type="match status" value="1"/>
</dbReference>
<reference evidence="2 3" key="1">
    <citation type="journal article" date="2017" name="Biochemistry">
        <title>Identification of the Biosynthetic Pathway for the Antibiotic Bicyclomycin.</title>
        <authorList>
            <person name="Patteson J."/>
            <person name="Cai W."/>
            <person name="Johnson R.A."/>
            <person name="Santa Maria K."/>
            <person name="Li B."/>
        </authorList>
    </citation>
    <scope>NUCLEOTIDE SEQUENCE [LARGE SCALE GENOMIC DNA]</scope>
    <source>
        <strain evidence="2 3">ATCC 21532</strain>
    </source>
</reference>
<accession>A0A2G1XJA5</accession>
<organism evidence="2 3">
    <name type="scientific">Streptomyces cinnamoneus</name>
    <name type="common">Streptoverticillium cinnamoneum</name>
    <dbReference type="NCBI Taxonomy" id="53446"/>
    <lineage>
        <taxon>Bacteria</taxon>
        <taxon>Bacillati</taxon>
        <taxon>Actinomycetota</taxon>
        <taxon>Actinomycetes</taxon>
        <taxon>Kitasatosporales</taxon>
        <taxon>Streptomycetaceae</taxon>
        <taxon>Streptomyces</taxon>
        <taxon>Streptomyces cinnamoneus group</taxon>
    </lineage>
</organism>
<dbReference type="SUPFAM" id="SSF52980">
    <property type="entry name" value="Restriction endonuclease-like"/>
    <property type="match status" value="1"/>
</dbReference>